<dbReference type="SUPFAM" id="SSF50182">
    <property type="entry name" value="Sm-like ribonucleoproteins"/>
    <property type="match status" value="1"/>
</dbReference>
<accession>A0A1M6RS13</accession>
<dbReference type="AlphaFoldDB" id="A0A1M6RS13"/>
<dbReference type="Pfam" id="PF00924">
    <property type="entry name" value="MS_channel_2nd"/>
    <property type="match status" value="1"/>
</dbReference>
<dbReference type="SUPFAM" id="SSF82689">
    <property type="entry name" value="Mechanosensitive channel protein MscS (YggB), C-terminal domain"/>
    <property type="match status" value="1"/>
</dbReference>
<dbReference type="PROSITE" id="PS50914">
    <property type="entry name" value="BON"/>
    <property type="match status" value="1"/>
</dbReference>
<comment type="function">
    <text evidence="7">Mechanosensitive channel that participates in the regulation of osmotic pressure changes within the cell, opening in response to stretch forces in the membrane lipid bilayer, without the need for other proteins. Contributes to normal resistance to hypoosmotic shock. Forms an ion channel of 1.0 nanosiemens conductance with a slight preference for anions.</text>
</comment>
<keyword evidence="6 7" id="KW-0472">Membrane</keyword>
<name>A0A1M6RS13_9GAMM</name>
<evidence type="ECO:0000256" key="4">
    <source>
        <dbReference type="ARBA" id="ARBA00022692"/>
    </source>
</evidence>
<proteinExistence type="inferred from homology"/>
<gene>
    <name evidence="11" type="ORF">SAMN05216369_1647</name>
</gene>
<feature type="transmembrane region" description="Helical" evidence="7">
    <location>
        <begin position="213"/>
        <end position="234"/>
    </location>
</feature>
<keyword evidence="5 7" id="KW-1133">Transmembrane helix</keyword>
<dbReference type="InterPro" id="IPR010920">
    <property type="entry name" value="LSM_dom_sf"/>
</dbReference>
<dbReference type="Proteomes" id="UP000184497">
    <property type="component" value="Unassembled WGS sequence"/>
</dbReference>
<comment type="caution">
    <text evidence="7">Lacks conserved residue(s) required for the propagation of feature annotation.</text>
</comment>
<evidence type="ECO:0000256" key="9">
    <source>
        <dbReference type="SAM" id="SignalP"/>
    </source>
</evidence>
<dbReference type="PANTHER" id="PTHR30221">
    <property type="entry name" value="SMALL-CONDUCTANCE MECHANOSENSITIVE CHANNEL"/>
    <property type="match status" value="1"/>
</dbReference>
<organism evidence="11 12">
    <name type="scientific">Marinobacter antarcticus</name>
    <dbReference type="NCBI Taxonomy" id="564117"/>
    <lineage>
        <taxon>Bacteria</taxon>
        <taxon>Pseudomonadati</taxon>
        <taxon>Pseudomonadota</taxon>
        <taxon>Gammaproteobacteria</taxon>
        <taxon>Pseudomonadales</taxon>
        <taxon>Marinobacteraceae</taxon>
        <taxon>Marinobacter</taxon>
    </lineage>
</organism>
<evidence type="ECO:0000256" key="5">
    <source>
        <dbReference type="ARBA" id="ARBA00022989"/>
    </source>
</evidence>
<dbReference type="STRING" id="564117.SAMN05216369_1647"/>
<dbReference type="GO" id="GO:0005886">
    <property type="term" value="C:plasma membrane"/>
    <property type="evidence" value="ECO:0007669"/>
    <property type="project" value="UniProtKB-SubCell"/>
</dbReference>
<evidence type="ECO:0000313" key="11">
    <source>
        <dbReference type="EMBL" id="SHK35174.1"/>
    </source>
</evidence>
<keyword evidence="9" id="KW-0732">Signal</keyword>
<evidence type="ECO:0000259" key="10">
    <source>
        <dbReference type="PROSITE" id="PS50914"/>
    </source>
</evidence>
<dbReference type="Gene3D" id="2.30.30.60">
    <property type="match status" value="1"/>
</dbReference>
<feature type="chain" id="PRO_5013178243" description="Small-conductance mechanosensitive channel" evidence="9">
    <location>
        <begin position="42"/>
        <end position="475"/>
    </location>
</feature>
<feature type="compositionally biased region" description="Polar residues" evidence="8">
    <location>
        <begin position="424"/>
        <end position="434"/>
    </location>
</feature>
<evidence type="ECO:0000313" key="12">
    <source>
        <dbReference type="Proteomes" id="UP000184497"/>
    </source>
</evidence>
<keyword evidence="7" id="KW-0813">Transport</keyword>
<evidence type="ECO:0000256" key="6">
    <source>
        <dbReference type="ARBA" id="ARBA00023136"/>
    </source>
</evidence>
<keyword evidence="7" id="KW-0997">Cell inner membrane</keyword>
<dbReference type="RefSeq" id="WP_217650401.1">
    <property type="nucleotide sequence ID" value="NZ_FRAQ01000001.1"/>
</dbReference>
<dbReference type="InterPro" id="IPR006685">
    <property type="entry name" value="MscS_channel_2nd"/>
</dbReference>
<keyword evidence="4 7" id="KW-0812">Transmembrane</keyword>
<dbReference type="InterPro" id="IPR045275">
    <property type="entry name" value="MscS_archaea/bacteria_type"/>
</dbReference>
<dbReference type="InterPro" id="IPR011066">
    <property type="entry name" value="MscS_channel_C_sf"/>
</dbReference>
<evidence type="ECO:0000256" key="1">
    <source>
        <dbReference type="ARBA" id="ARBA00004651"/>
    </source>
</evidence>
<feature type="transmembrane region" description="Helical" evidence="7">
    <location>
        <begin position="145"/>
        <end position="165"/>
    </location>
</feature>
<keyword evidence="7" id="KW-0406">Ion transport</keyword>
<comment type="similarity">
    <text evidence="2 7">Belongs to the MscS (TC 1.A.23) family.</text>
</comment>
<protein>
    <recommendedName>
        <fullName evidence="7">Small-conductance mechanosensitive channel</fullName>
    </recommendedName>
</protein>
<dbReference type="Gene3D" id="3.30.1340.30">
    <property type="match status" value="1"/>
</dbReference>
<dbReference type="GO" id="GO:0008381">
    <property type="term" value="F:mechanosensitive monoatomic ion channel activity"/>
    <property type="evidence" value="ECO:0007669"/>
    <property type="project" value="InterPro"/>
</dbReference>
<sequence length="475" mass="51782">MRIPEINLPQRIRTAAVAWRLCLTLTLALTVAAALPSLALAQQSEAEPAGAITLQPGADRDALIAERITSIFAQIPQFESLQVSVNSGVVALTGQIANEAQAQRALKLAHRVEGAVAVDDRVVRTLDLQDNLNPLWDSLQNTLRGWVRALPLLLVALSILVVVAFAGHRLANYNPLWSRLTKNPFLAELAGHAVRLVTILLGLLLALNVLGATALMGTLLGGAGVLGLAISFAVKDSMENYISSIMLSIRQPFRAQEHVVINDYEGVVVRLTSRSTVLMTLDGNHLRIPNATVFKAVILNYTRNPQRRFDFILGVDAEDDPAQAIQTGLAALQQLDWVLEDPEPHGIIESVGDSNILIKFMAWIDQRETDYGKARSLSIRASKNALEAQGFTLPEPIYRLRFDQTPATLVVTDSSEKPVEATKPDTSTVTNSPISELPPGDVLNVRPDTNIARQVREERSDTAVEDLLDDARPIE</sequence>
<dbReference type="Gene3D" id="3.30.70.100">
    <property type="match status" value="1"/>
</dbReference>
<dbReference type="Pfam" id="PF04972">
    <property type="entry name" value="BON"/>
    <property type="match status" value="1"/>
</dbReference>
<feature type="domain" description="BON" evidence="10">
    <location>
        <begin position="60"/>
        <end position="126"/>
    </location>
</feature>
<dbReference type="Gene3D" id="1.10.287.1260">
    <property type="match status" value="1"/>
</dbReference>
<dbReference type="InterPro" id="IPR023408">
    <property type="entry name" value="MscS_beta-dom_sf"/>
</dbReference>
<dbReference type="SUPFAM" id="SSF82861">
    <property type="entry name" value="Mechanosensitive channel protein MscS (YggB), transmembrane region"/>
    <property type="match status" value="1"/>
</dbReference>
<keyword evidence="3" id="KW-1003">Cell membrane</keyword>
<dbReference type="InterPro" id="IPR007055">
    <property type="entry name" value="BON_dom"/>
</dbReference>
<feature type="signal peptide" evidence="9">
    <location>
        <begin position="1"/>
        <end position="41"/>
    </location>
</feature>
<comment type="subcellular location">
    <subcellularLocation>
        <location evidence="7">Cell inner membrane</location>
        <topology evidence="7">Multi-pass membrane protein</topology>
    </subcellularLocation>
    <subcellularLocation>
        <location evidence="1">Cell membrane</location>
        <topology evidence="1">Multi-pass membrane protein</topology>
    </subcellularLocation>
</comment>
<reference evidence="12" key="1">
    <citation type="submission" date="2016-11" db="EMBL/GenBank/DDBJ databases">
        <authorList>
            <person name="Varghese N."/>
            <person name="Submissions S."/>
        </authorList>
    </citation>
    <scope>NUCLEOTIDE SEQUENCE [LARGE SCALE GENOMIC DNA]</scope>
    <source>
        <strain evidence="12">CGMCC 1.10835</strain>
    </source>
</reference>
<dbReference type="InterPro" id="IPR011014">
    <property type="entry name" value="MscS_channel_TM-2"/>
</dbReference>
<evidence type="ECO:0000256" key="7">
    <source>
        <dbReference type="RuleBase" id="RU369025"/>
    </source>
</evidence>
<feature type="region of interest" description="Disordered" evidence="8">
    <location>
        <begin position="413"/>
        <end position="475"/>
    </location>
</feature>
<evidence type="ECO:0000256" key="2">
    <source>
        <dbReference type="ARBA" id="ARBA00008017"/>
    </source>
</evidence>
<evidence type="ECO:0000256" key="3">
    <source>
        <dbReference type="ARBA" id="ARBA00022475"/>
    </source>
</evidence>
<evidence type="ECO:0000256" key="8">
    <source>
        <dbReference type="SAM" id="MobiDB-lite"/>
    </source>
</evidence>
<feature type="compositionally biased region" description="Basic and acidic residues" evidence="8">
    <location>
        <begin position="414"/>
        <end position="423"/>
    </location>
</feature>
<feature type="transmembrane region" description="Helical" evidence="7">
    <location>
        <begin position="185"/>
        <end position="207"/>
    </location>
</feature>
<keyword evidence="7" id="KW-0407">Ion channel</keyword>
<dbReference type="PANTHER" id="PTHR30221:SF1">
    <property type="entry name" value="SMALL-CONDUCTANCE MECHANOSENSITIVE CHANNEL"/>
    <property type="match status" value="1"/>
</dbReference>
<comment type="subunit">
    <text evidence="7">Homoheptamer.</text>
</comment>
<dbReference type="EMBL" id="FRAQ01000001">
    <property type="protein sequence ID" value="SHK35174.1"/>
    <property type="molecule type" value="Genomic_DNA"/>
</dbReference>
<keyword evidence="12" id="KW-1185">Reference proteome</keyword>